<dbReference type="EMBL" id="WIUZ02000013">
    <property type="protein sequence ID" value="KAF9781805.1"/>
    <property type="molecule type" value="Genomic_DNA"/>
</dbReference>
<protein>
    <submittedName>
        <fullName evidence="9">Uncharacterized protein</fullName>
    </submittedName>
</protein>
<keyword evidence="6" id="KW-0560">Oxidoreductase</keyword>
<evidence type="ECO:0000313" key="10">
    <source>
        <dbReference type="Proteomes" id="UP000736335"/>
    </source>
</evidence>
<comment type="pathway">
    <text evidence="2">Secondary metabolite biosynthesis.</text>
</comment>
<name>A0A9P6H8L1_9AGAM</name>
<dbReference type="SUPFAM" id="SSF48264">
    <property type="entry name" value="Cytochrome P450"/>
    <property type="match status" value="1"/>
</dbReference>
<sequence length="68" mass="7890">PEGTVLSVPSYTIHRVPEVWGEDVEAFRPERWFKQDKADIQKTFNPACVGKNLVNMELQISMAIIFRR</sequence>
<evidence type="ECO:0000313" key="9">
    <source>
        <dbReference type="EMBL" id="KAF9781805.1"/>
    </source>
</evidence>
<dbReference type="Gene3D" id="1.10.630.10">
    <property type="entry name" value="Cytochrome P450"/>
    <property type="match status" value="1"/>
</dbReference>
<comment type="cofactor">
    <cofactor evidence="1">
        <name>heme</name>
        <dbReference type="ChEBI" id="CHEBI:30413"/>
    </cofactor>
</comment>
<dbReference type="InterPro" id="IPR050121">
    <property type="entry name" value="Cytochrome_P450_monoxygenase"/>
</dbReference>
<proteinExistence type="inferred from homology"/>
<evidence type="ECO:0000256" key="5">
    <source>
        <dbReference type="ARBA" id="ARBA00022723"/>
    </source>
</evidence>
<comment type="similarity">
    <text evidence="3">Belongs to the cytochrome P450 family.</text>
</comment>
<organism evidence="9 10">
    <name type="scientific">Thelephora terrestris</name>
    <dbReference type="NCBI Taxonomy" id="56493"/>
    <lineage>
        <taxon>Eukaryota</taxon>
        <taxon>Fungi</taxon>
        <taxon>Dikarya</taxon>
        <taxon>Basidiomycota</taxon>
        <taxon>Agaricomycotina</taxon>
        <taxon>Agaricomycetes</taxon>
        <taxon>Thelephorales</taxon>
        <taxon>Thelephoraceae</taxon>
        <taxon>Thelephora</taxon>
    </lineage>
</organism>
<evidence type="ECO:0000256" key="8">
    <source>
        <dbReference type="ARBA" id="ARBA00023033"/>
    </source>
</evidence>
<evidence type="ECO:0000256" key="2">
    <source>
        <dbReference type="ARBA" id="ARBA00005179"/>
    </source>
</evidence>
<dbReference type="Proteomes" id="UP000736335">
    <property type="component" value="Unassembled WGS sequence"/>
</dbReference>
<dbReference type="PANTHER" id="PTHR24305">
    <property type="entry name" value="CYTOCHROME P450"/>
    <property type="match status" value="1"/>
</dbReference>
<dbReference type="PANTHER" id="PTHR24305:SF29">
    <property type="entry name" value="BENZOATE-PARA-HYDROXYLASE"/>
    <property type="match status" value="1"/>
</dbReference>
<keyword evidence="10" id="KW-1185">Reference proteome</keyword>
<dbReference type="AlphaFoldDB" id="A0A9P6H8L1"/>
<reference evidence="9" key="1">
    <citation type="journal article" date="2020" name="Nat. Commun.">
        <title>Large-scale genome sequencing of mycorrhizal fungi provides insights into the early evolution of symbiotic traits.</title>
        <authorList>
            <person name="Miyauchi S."/>
            <person name="Kiss E."/>
            <person name="Kuo A."/>
            <person name="Drula E."/>
            <person name="Kohler A."/>
            <person name="Sanchez-Garcia M."/>
            <person name="Morin E."/>
            <person name="Andreopoulos B."/>
            <person name="Barry K.W."/>
            <person name="Bonito G."/>
            <person name="Buee M."/>
            <person name="Carver A."/>
            <person name="Chen C."/>
            <person name="Cichocki N."/>
            <person name="Clum A."/>
            <person name="Culley D."/>
            <person name="Crous P.W."/>
            <person name="Fauchery L."/>
            <person name="Girlanda M."/>
            <person name="Hayes R.D."/>
            <person name="Keri Z."/>
            <person name="LaButti K."/>
            <person name="Lipzen A."/>
            <person name="Lombard V."/>
            <person name="Magnuson J."/>
            <person name="Maillard F."/>
            <person name="Murat C."/>
            <person name="Nolan M."/>
            <person name="Ohm R.A."/>
            <person name="Pangilinan J."/>
            <person name="Pereira M.F."/>
            <person name="Perotto S."/>
            <person name="Peter M."/>
            <person name="Pfister S."/>
            <person name="Riley R."/>
            <person name="Sitrit Y."/>
            <person name="Stielow J.B."/>
            <person name="Szollosi G."/>
            <person name="Zifcakova L."/>
            <person name="Stursova M."/>
            <person name="Spatafora J.W."/>
            <person name="Tedersoo L."/>
            <person name="Vaario L.M."/>
            <person name="Yamada A."/>
            <person name="Yan M."/>
            <person name="Wang P."/>
            <person name="Xu J."/>
            <person name="Bruns T."/>
            <person name="Baldrian P."/>
            <person name="Vilgalys R."/>
            <person name="Dunand C."/>
            <person name="Henrissat B."/>
            <person name="Grigoriev I.V."/>
            <person name="Hibbett D."/>
            <person name="Nagy L.G."/>
            <person name="Martin F.M."/>
        </authorList>
    </citation>
    <scope>NUCLEOTIDE SEQUENCE</scope>
    <source>
        <strain evidence="9">UH-Tt-Lm1</strain>
    </source>
</reference>
<accession>A0A9P6H8L1</accession>
<dbReference type="OrthoDB" id="1470350at2759"/>
<dbReference type="GO" id="GO:0005506">
    <property type="term" value="F:iron ion binding"/>
    <property type="evidence" value="ECO:0007669"/>
    <property type="project" value="InterPro"/>
</dbReference>
<dbReference type="InterPro" id="IPR036396">
    <property type="entry name" value="Cyt_P450_sf"/>
</dbReference>
<dbReference type="GO" id="GO:0004497">
    <property type="term" value="F:monooxygenase activity"/>
    <property type="evidence" value="ECO:0007669"/>
    <property type="project" value="UniProtKB-KW"/>
</dbReference>
<feature type="non-terminal residue" evidence="9">
    <location>
        <position position="1"/>
    </location>
</feature>
<keyword evidence="4" id="KW-0349">Heme</keyword>
<evidence type="ECO:0000256" key="4">
    <source>
        <dbReference type="ARBA" id="ARBA00022617"/>
    </source>
</evidence>
<dbReference type="Pfam" id="PF00067">
    <property type="entry name" value="p450"/>
    <property type="match status" value="1"/>
</dbReference>
<reference evidence="9" key="2">
    <citation type="submission" date="2020-11" db="EMBL/GenBank/DDBJ databases">
        <authorList>
            <consortium name="DOE Joint Genome Institute"/>
            <person name="Kuo A."/>
            <person name="Miyauchi S."/>
            <person name="Kiss E."/>
            <person name="Drula E."/>
            <person name="Kohler A."/>
            <person name="Sanchez-Garcia M."/>
            <person name="Andreopoulos B."/>
            <person name="Barry K.W."/>
            <person name="Bonito G."/>
            <person name="Buee M."/>
            <person name="Carver A."/>
            <person name="Chen C."/>
            <person name="Cichocki N."/>
            <person name="Clum A."/>
            <person name="Culley D."/>
            <person name="Crous P.W."/>
            <person name="Fauchery L."/>
            <person name="Girlanda M."/>
            <person name="Hayes R."/>
            <person name="Keri Z."/>
            <person name="Labutti K."/>
            <person name="Lipzen A."/>
            <person name="Lombard V."/>
            <person name="Magnuson J."/>
            <person name="Maillard F."/>
            <person name="Morin E."/>
            <person name="Murat C."/>
            <person name="Nolan M."/>
            <person name="Ohm R."/>
            <person name="Pangilinan J."/>
            <person name="Pereira M."/>
            <person name="Perotto S."/>
            <person name="Peter M."/>
            <person name="Riley R."/>
            <person name="Sitrit Y."/>
            <person name="Stielow B."/>
            <person name="Szollosi G."/>
            <person name="Zifcakova L."/>
            <person name="Stursova M."/>
            <person name="Spatafora J.W."/>
            <person name="Tedersoo L."/>
            <person name="Vaario L.-M."/>
            <person name="Yamada A."/>
            <person name="Yan M."/>
            <person name="Wang P."/>
            <person name="Xu J."/>
            <person name="Bruns T."/>
            <person name="Baldrian P."/>
            <person name="Vilgalys R."/>
            <person name="Henrissat B."/>
            <person name="Grigoriev I.V."/>
            <person name="Hibbett D."/>
            <person name="Nagy L.G."/>
            <person name="Martin F.M."/>
        </authorList>
    </citation>
    <scope>NUCLEOTIDE SEQUENCE</scope>
    <source>
        <strain evidence="9">UH-Tt-Lm1</strain>
    </source>
</reference>
<evidence type="ECO:0000256" key="7">
    <source>
        <dbReference type="ARBA" id="ARBA00023004"/>
    </source>
</evidence>
<dbReference type="GO" id="GO:0020037">
    <property type="term" value="F:heme binding"/>
    <property type="evidence" value="ECO:0007669"/>
    <property type="project" value="InterPro"/>
</dbReference>
<comment type="caution">
    <text evidence="9">The sequence shown here is derived from an EMBL/GenBank/DDBJ whole genome shotgun (WGS) entry which is preliminary data.</text>
</comment>
<keyword evidence="8" id="KW-0503">Monooxygenase</keyword>
<dbReference type="GO" id="GO:0016705">
    <property type="term" value="F:oxidoreductase activity, acting on paired donors, with incorporation or reduction of molecular oxygen"/>
    <property type="evidence" value="ECO:0007669"/>
    <property type="project" value="InterPro"/>
</dbReference>
<gene>
    <name evidence="9" type="ORF">BJ322DRAFT_1078464</name>
</gene>
<evidence type="ECO:0000256" key="1">
    <source>
        <dbReference type="ARBA" id="ARBA00001971"/>
    </source>
</evidence>
<keyword evidence="5" id="KW-0479">Metal-binding</keyword>
<evidence type="ECO:0000256" key="6">
    <source>
        <dbReference type="ARBA" id="ARBA00023002"/>
    </source>
</evidence>
<evidence type="ECO:0000256" key="3">
    <source>
        <dbReference type="ARBA" id="ARBA00010617"/>
    </source>
</evidence>
<dbReference type="InterPro" id="IPR001128">
    <property type="entry name" value="Cyt_P450"/>
</dbReference>
<keyword evidence="7" id="KW-0408">Iron</keyword>